<evidence type="ECO:0000256" key="14">
    <source>
        <dbReference type="PIRSR" id="PIRSR004930-1"/>
    </source>
</evidence>
<evidence type="ECO:0000256" key="5">
    <source>
        <dbReference type="ARBA" id="ARBA00022490"/>
    </source>
</evidence>
<dbReference type="GO" id="GO:0006450">
    <property type="term" value="P:regulation of translational fidelity"/>
    <property type="evidence" value="ECO:0007669"/>
    <property type="project" value="TreeGrafter"/>
</dbReference>
<accession>A0A449BKK9</accession>
<dbReference type="STRING" id="1408416.GCA_000702765_01217"/>
<comment type="similarity">
    <text evidence="2 13">Belongs to the SUA5 family.</text>
</comment>
<evidence type="ECO:0000256" key="7">
    <source>
        <dbReference type="ARBA" id="ARBA00022694"/>
    </source>
</evidence>
<keyword evidence="9 13" id="KW-0547">Nucleotide-binding</keyword>
<dbReference type="NCBIfam" id="TIGR00057">
    <property type="entry name" value="L-threonylcarbamoyladenylate synthase"/>
    <property type="match status" value="1"/>
</dbReference>
<dbReference type="GO" id="GO:0000049">
    <property type="term" value="F:tRNA binding"/>
    <property type="evidence" value="ECO:0007669"/>
    <property type="project" value="TreeGrafter"/>
</dbReference>
<evidence type="ECO:0000313" key="17">
    <source>
        <dbReference type="Proteomes" id="UP000290909"/>
    </source>
</evidence>
<feature type="binding site" evidence="14">
    <location>
        <position position="148"/>
    </location>
    <ligand>
        <name>ATP</name>
        <dbReference type="ChEBI" id="CHEBI:30616"/>
    </ligand>
</feature>
<evidence type="ECO:0000256" key="10">
    <source>
        <dbReference type="ARBA" id="ARBA00022840"/>
    </source>
</evidence>
<dbReference type="PANTHER" id="PTHR17490:SF16">
    <property type="entry name" value="THREONYLCARBAMOYL-AMP SYNTHASE"/>
    <property type="match status" value="1"/>
</dbReference>
<dbReference type="PANTHER" id="PTHR17490">
    <property type="entry name" value="SUA5"/>
    <property type="match status" value="1"/>
</dbReference>
<dbReference type="GO" id="GO:0061710">
    <property type="term" value="F:L-threonylcarbamoyladenylate synthase"/>
    <property type="evidence" value="ECO:0007669"/>
    <property type="project" value="UniProtKB-EC"/>
</dbReference>
<evidence type="ECO:0000256" key="8">
    <source>
        <dbReference type="ARBA" id="ARBA00022695"/>
    </source>
</evidence>
<dbReference type="GO" id="GO:0008033">
    <property type="term" value="P:tRNA processing"/>
    <property type="evidence" value="ECO:0007669"/>
    <property type="project" value="UniProtKB-KW"/>
</dbReference>
<feature type="binding site" evidence="14">
    <location>
        <position position="186"/>
    </location>
    <ligand>
        <name>L-threonine</name>
        <dbReference type="ChEBI" id="CHEBI:57926"/>
    </ligand>
</feature>
<evidence type="ECO:0000256" key="11">
    <source>
        <dbReference type="ARBA" id="ARBA00029774"/>
    </source>
</evidence>
<comment type="function">
    <text evidence="13">Required for the formation of a threonylcarbamoyl group on adenosine at position 37 (t(6)A37) in tRNAs that read codons beginning with adenine.</text>
</comment>
<reference evidence="16 17" key="1">
    <citation type="submission" date="2019-01" db="EMBL/GenBank/DDBJ databases">
        <authorList>
            <consortium name="Pathogen Informatics"/>
        </authorList>
    </citation>
    <scope>NUCLEOTIDE SEQUENCE [LARGE SCALE GENOMIC DNA]</scope>
    <source>
        <strain evidence="16 17">NCTC10172</strain>
    </source>
</reference>
<feature type="binding site" evidence="14">
    <location>
        <position position="63"/>
    </location>
    <ligand>
        <name>ATP</name>
        <dbReference type="ChEBI" id="CHEBI:30616"/>
    </ligand>
</feature>
<keyword evidence="8 13" id="KW-0548">Nucleotidyltransferase</keyword>
<comment type="subcellular location">
    <subcellularLocation>
        <location evidence="1 13">Cytoplasm</location>
    </subcellularLocation>
</comment>
<protein>
    <recommendedName>
        <fullName evidence="4 13">Threonylcarbamoyl-AMP synthase</fullName>
        <shortName evidence="13">TC-AMP synthase</shortName>
        <ecNumber evidence="3 13">2.7.7.87</ecNumber>
    </recommendedName>
    <alternativeName>
        <fullName evidence="11 13">L-threonylcarbamoyladenylate synthase</fullName>
    </alternativeName>
</protein>
<dbReference type="Proteomes" id="UP000290909">
    <property type="component" value="Chromosome"/>
</dbReference>
<dbReference type="GO" id="GO:0003725">
    <property type="term" value="F:double-stranded RNA binding"/>
    <property type="evidence" value="ECO:0007669"/>
    <property type="project" value="UniProtKB-UniRule"/>
</dbReference>
<proteinExistence type="inferred from homology"/>
<keyword evidence="6 13" id="KW-0808">Transferase</keyword>
<evidence type="ECO:0000256" key="2">
    <source>
        <dbReference type="ARBA" id="ARBA00007663"/>
    </source>
</evidence>
<feature type="domain" description="YrdC-like" evidence="15">
    <location>
        <begin position="14"/>
        <end position="204"/>
    </location>
</feature>
<dbReference type="PIRSF" id="PIRSF004930">
    <property type="entry name" value="Tln_factor_SUA5"/>
    <property type="match status" value="1"/>
</dbReference>
<dbReference type="GO" id="GO:0005524">
    <property type="term" value="F:ATP binding"/>
    <property type="evidence" value="ECO:0007669"/>
    <property type="project" value="UniProtKB-UniRule"/>
</dbReference>
<dbReference type="EMBL" id="LR215050">
    <property type="protein sequence ID" value="VEU83006.1"/>
    <property type="molecule type" value="Genomic_DNA"/>
</dbReference>
<comment type="catalytic activity">
    <reaction evidence="12 13">
        <text>L-threonine + hydrogencarbonate + ATP = L-threonylcarbamoyladenylate + diphosphate + H2O</text>
        <dbReference type="Rhea" id="RHEA:36407"/>
        <dbReference type="ChEBI" id="CHEBI:15377"/>
        <dbReference type="ChEBI" id="CHEBI:17544"/>
        <dbReference type="ChEBI" id="CHEBI:30616"/>
        <dbReference type="ChEBI" id="CHEBI:33019"/>
        <dbReference type="ChEBI" id="CHEBI:57926"/>
        <dbReference type="ChEBI" id="CHEBI:73682"/>
        <dbReference type="EC" id="2.7.7.87"/>
    </reaction>
</comment>
<dbReference type="InterPro" id="IPR005145">
    <property type="entry name" value="Sua5_C"/>
</dbReference>
<dbReference type="KEGG" id="ahk:NCTC10172_01053"/>
<keyword evidence="5 13" id="KW-0963">Cytoplasm</keyword>
<dbReference type="InterPro" id="IPR050156">
    <property type="entry name" value="TC-AMP_synthase_SUA5"/>
</dbReference>
<feature type="binding site" evidence="14">
    <location>
        <position position="200"/>
    </location>
    <ligand>
        <name>ATP</name>
        <dbReference type="ChEBI" id="CHEBI:30616"/>
    </ligand>
</feature>
<feature type="binding site" evidence="14">
    <location>
        <position position="122"/>
    </location>
    <ligand>
        <name>L-threonine</name>
        <dbReference type="ChEBI" id="CHEBI:57926"/>
    </ligand>
</feature>
<keyword evidence="17" id="KW-1185">Reference proteome</keyword>
<dbReference type="InterPro" id="IPR017945">
    <property type="entry name" value="DHBP_synth_RibB-like_a/b_dom"/>
</dbReference>
<feature type="binding site" evidence="14">
    <location>
        <position position="67"/>
    </location>
    <ligand>
        <name>ATP</name>
        <dbReference type="ChEBI" id="CHEBI:30616"/>
    </ligand>
</feature>
<dbReference type="GO" id="GO:0005737">
    <property type="term" value="C:cytoplasm"/>
    <property type="evidence" value="ECO:0007669"/>
    <property type="project" value="UniProtKB-SubCell"/>
</dbReference>
<feature type="binding site" evidence="14">
    <location>
        <position position="72"/>
    </location>
    <ligand>
        <name>L-threonine</name>
        <dbReference type="ChEBI" id="CHEBI:57926"/>
    </ligand>
</feature>
<feature type="binding site" evidence="14">
    <location>
        <position position="239"/>
    </location>
    <ligand>
        <name>ATP</name>
        <dbReference type="ChEBI" id="CHEBI:30616"/>
    </ligand>
</feature>
<feature type="binding site" evidence="14">
    <location>
        <position position="126"/>
    </location>
    <ligand>
        <name>L-threonine</name>
        <dbReference type="ChEBI" id="CHEBI:57926"/>
    </ligand>
</feature>
<evidence type="ECO:0000256" key="4">
    <source>
        <dbReference type="ARBA" id="ARBA00015492"/>
    </source>
</evidence>
<evidence type="ECO:0000256" key="12">
    <source>
        <dbReference type="ARBA" id="ARBA00048366"/>
    </source>
</evidence>
<gene>
    <name evidence="16" type="primary">rimN</name>
    <name evidence="16" type="ORF">NCTC10172_01053</name>
</gene>
<dbReference type="Gene3D" id="3.40.50.11030">
    <property type="entry name" value="Threonylcarbamoyl-AMP synthase, C-terminal domain"/>
    <property type="match status" value="1"/>
</dbReference>
<evidence type="ECO:0000259" key="15">
    <source>
        <dbReference type="PROSITE" id="PS51163"/>
    </source>
</evidence>
<evidence type="ECO:0000313" key="16">
    <source>
        <dbReference type="EMBL" id="VEU83006.1"/>
    </source>
</evidence>
<dbReference type="Pfam" id="PF01300">
    <property type="entry name" value="Sua5_yciO_yrdC"/>
    <property type="match status" value="1"/>
</dbReference>
<dbReference type="PROSITE" id="PS51163">
    <property type="entry name" value="YRDC"/>
    <property type="match status" value="1"/>
</dbReference>
<evidence type="ECO:0000256" key="3">
    <source>
        <dbReference type="ARBA" id="ARBA00012584"/>
    </source>
</evidence>
<dbReference type="InterPro" id="IPR006070">
    <property type="entry name" value="Sua5-like_dom"/>
</dbReference>
<keyword evidence="10 13" id="KW-0067">ATP-binding</keyword>
<dbReference type="SUPFAM" id="SSF55821">
    <property type="entry name" value="YrdC/RibB"/>
    <property type="match status" value="1"/>
</dbReference>
<feature type="binding site" evidence="14">
    <location>
        <position position="156"/>
    </location>
    <ligand>
        <name>ATP</name>
        <dbReference type="ChEBI" id="CHEBI:30616"/>
    </ligand>
</feature>
<evidence type="ECO:0000256" key="9">
    <source>
        <dbReference type="ARBA" id="ARBA00022741"/>
    </source>
</evidence>
<evidence type="ECO:0000256" key="1">
    <source>
        <dbReference type="ARBA" id="ARBA00004496"/>
    </source>
</evidence>
<dbReference type="FunFam" id="3.90.870.10:FF:000009">
    <property type="entry name" value="Threonylcarbamoyl-AMP synthase, putative"/>
    <property type="match status" value="1"/>
</dbReference>
<evidence type="ECO:0000256" key="6">
    <source>
        <dbReference type="ARBA" id="ARBA00022679"/>
    </source>
</evidence>
<feature type="binding site" evidence="14">
    <location>
        <position position="146"/>
    </location>
    <ligand>
        <name>L-threonine</name>
        <dbReference type="ChEBI" id="CHEBI:57926"/>
    </ligand>
</feature>
<dbReference type="AlphaFoldDB" id="A0A449BKK9"/>
<keyword evidence="7 13" id="KW-0819">tRNA processing</keyword>
<feature type="binding site" evidence="14">
    <location>
        <position position="40"/>
    </location>
    <ligand>
        <name>L-threonine</name>
        <dbReference type="ChEBI" id="CHEBI:57926"/>
    </ligand>
</feature>
<dbReference type="InterPro" id="IPR038385">
    <property type="entry name" value="Sua5/YwlC_C"/>
</dbReference>
<dbReference type="Gene3D" id="3.90.870.10">
    <property type="entry name" value="DHBP synthase"/>
    <property type="match status" value="1"/>
</dbReference>
<name>A0A449BKK9_9MOLU</name>
<organism evidence="16 17">
    <name type="scientific">Acholeplasma hippikon</name>
    <dbReference type="NCBI Taxonomy" id="264636"/>
    <lineage>
        <taxon>Bacteria</taxon>
        <taxon>Bacillati</taxon>
        <taxon>Mycoplasmatota</taxon>
        <taxon>Mollicutes</taxon>
        <taxon>Acholeplasmatales</taxon>
        <taxon>Acholeplasmataceae</taxon>
        <taxon>Acholeplasma</taxon>
    </lineage>
</organism>
<dbReference type="EC" id="2.7.7.87" evidence="3 13"/>
<dbReference type="Pfam" id="PF03481">
    <property type="entry name" value="Sua5_C"/>
    <property type="match status" value="1"/>
</dbReference>
<sequence>MFNLKNTICWSNNDLNIKENQSILKETILQGNLVIFPTETVYGIGANGLNPEASKRIYQAKGRPSDNPLILHIADRNDLYKYVRYVSEDAEKLMDAFWPGPLTMVFEKNELVPKETSGGLETVAIRFPKDKTAQQVIKLAGVPIAAPSANISGKPSSTKFEHVLEDFNGRVDIIIDGGPSEIGLESTVIDMTGDIPTILRPGYVTKKMVEKVLKYTVQDVSGTKPTGQVKSPGMKYTHYKPKGEVLLIRGSIEKMAAYVCEQKIKLEGHKIAVICESEYQELFNVNVVPLGSKDNQLQMAHNLFSSLRDMDKESVEYIYIHYLNKDELGYALMNRLEKAAGYQILDL</sequence>
<dbReference type="InterPro" id="IPR010923">
    <property type="entry name" value="T(6)A37_SUA5"/>
</dbReference>
<evidence type="ECO:0000256" key="13">
    <source>
        <dbReference type="PIRNR" id="PIRNR004930"/>
    </source>
</evidence>